<accession>A0A418XTL1</accession>
<feature type="region of interest" description="Disordered" evidence="1">
    <location>
        <begin position="84"/>
        <end position="116"/>
    </location>
</feature>
<dbReference type="RefSeq" id="WP_119918557.1">
    <property type="nucleotide sequence ID" value="NZ_QYYA01000007.1"/>
</dbReference>
<organism evidence="2 3">
    <name type="scientific">Alcanivorax profundi</name>
    <dbReference type="NCBI Taxonomy" id="2338368"/>
    <lineage>
        <taxon>Bacteria</taxon>
        <taxon>Pseudomonadati</taxon>
        <taxon>Pseudomonadota</taxon>
        <taxon>Gammaproteobacteria</taxon>
        <taxon>Oceanospirillales</taxon>
        <taxon>Alcanivoracaceae</taxon>
        <taxon>Alcanivorax</taxon>
    </lineage>
</organism>
<evidence type="ECO:0000313" key="3">
    <source>
        <dbReference type="Proteomes" id="UP000283734"/>
    </source>
</evidence>
<name>A0A418XTL1_9GAMM</name>
<dbReference type="EMBL" id="QYYA01000007">
    <property type="protein sequence ID" value="RJG16010.1"/>
    <property type="molecule type" value="Genomic_DNA"/>
</dbReference>
<evidence type="ECO:0000313" key="2">
    <source>
        <dbReference type="EMBL" id="RJG16010.1"/>
    </source>
</evidence>
<gene>
    <name evidence="2" type="ORF">D4A39_16200</name>
</gene>
<keyword evidence="3" id="KW-1185">Reference proteome</keyword>
<reference evidence="2 3" key="1">
    <citation type="submission" date="2018-09" db="EMBL/GenBank/DDBJ databases">
        <title>Alcanivorax profundi sp. nov., isolated from 1000 m-depth seawater of the Mariana Trench.</title>
        <authorList>
            <person name="Liu J."/>
        </authorList>
    </citation>
    <scope>NUCLEOTIDE SEQUENCE [LARGE SCALE GENOMIC DNA]</scope>
    <source>
        <strain evidence="2 3">MTEO17</strain>
    </source>
</reference>
<dbReference type="Proteomes" id="UP000283734">
    <property type="component" value="Unassembled WGS sequence"/>
</dbReference>
<dbReference type="OrthoDB" id="6369928at2"/>
<evidence type="ECO:0000256" key="1">
    <source>
        <dbReference type="SAM" id="MobiDB-lite"/>
    </source>
</evidence>
<comment type="caution">
    <text evidence="2">The sequence shown here is derived from an EMBL/GenBank/DDBJ whole genome shotgun (WGS) entry which is preliminary data.</text>
</comment>
<proteinExistence type="predicted"/>
<dbReference type="AlphaFoldDB" id="A0A418XTL1"/>
<sequence length="130" mass="14849">MTASADNTSDHRWLMQYNIVNLVNQCRRLIRAEFDDSLSLTDPHLREKLAHYAGRTRSQGLQRLYGEIRLALIQLEGEDTLVTPETATPIRRYRGQPIDAGNQATQTDTDDKPHRAGKTLMYRGRAVAQR</sequence>
<protein>
    <submittedName>
        <fullName evidence="2">Uncharacterized protein</fullName>
    </submittedName>
</protein>